<evidence type="ECO:0000256" key="1">
    <source>
        <dbReference type="ARBA" id="ARBA00001946"/>
    </source>
</evidence>
<evidence type="ECO:0000256" key="4">
    <source>
        <dbReference type="ARBA" id="ARBA00022842"/>
    </source>
</evidence>
<protein>
    <submittedName>
        <fullName evidence="6">Ribonuclease G</fullName>
    </submittedName>
</protein>
<dbReference type="GO" id="GO:0046872">
    <property type="term" value="F:metal ion binding"/>
    <property type="evidence" value="ECO:0007669"/>
    <property type="project" value="UniProtKB-KW"/>
</dbReference>
<dbReference type="InterPro" id="IPR003029">
    <property type="entry name" value="S1_domain"/>
</dbReference>
<dbReference type="STRING" id="94869.SAMN04488529_10498"/>
<dbReference type="GO" id="GO:0003723">
    <property type="term" value="F:RNA binding"/>
    <property type="evidence" value="ECO:0007669"/>
    <property type="project" value="UniProtKB-KW"/>
</dbReference>
<dbReference type="GO" id="GO:0016787">
    <property type="term" value="F:hydrolase activity"/>
    <property type="evidence" value="ECO:0007669"/>
    <property type="project" value="UniProtKB-KW"/>
</dbReference>
<dbReference type="PANTHER" id="PTHR30001">
    <property type="entry name" value="RIBONUCLEASE"/>
    <property type="match status" value="1"/>
</dbReference>
<dbReference type="PROSITE" id="PS50126">
    <property type="entry name" value="S1"/>
    <property type="match status" value="1"/>
</dbReference>
<dbReference type="Pfam" id="PF10150">
    <property type="entry name" value="RNase_E_G"/>
    <property type="match status" value="1"/>
</dbReference>
<reference evidence="6 7" key="1">
    <citation type="submission" date="2016-10" db="EMBL/GenBank/DDBJ databases">
        <authorList>
            <person name="de Groot N.N."/>
        </authorList>
    </citation>
    <scope>NUCLEOTIDE SEQUENCE [LARGE SCALE GENOMIC DNA]</scope>
    <source>
        <strain evidence="6 7">DSM 12272</strain>
    </source>
</reference>
<comment type="cofactor">
    <cofactor evidence="1">
        <name>Mg(2+)</name>
        <dbReference type="ChEBI" id="CHEBI:18420"/>
    </cofactor>
</comment>
<evidence type="ECO:0000313" key="6">
    <source>
        <dbReference type="EMBL" id="SDP35190.1"/>
    </source>
</evidence>
<proteinExistence type="predicted"/>
<evidence type="ECO:0000313" key="7">
    <source>
        <dbReference type="Proteomes" id="UP000198597"/>
    </source>
</evidence>
<dbReference type="InterPro" id="IPR012340">
    <property type="entry name" value="NA-bd_OB-fold"/>
</dbReference>
<keyword evidence="3" id="KW-0378">Hydrolase</keyword>
<keyword evidence="7" id="KW-1185">Reference proteome</keyword>
<dbReference type="RefSeq" id="WP_089968539.1">
    <property type="nucleotide sequence ID" value="NZ_FNJM01000004.1"/>
</dbReference>
<dbReference type="SUPFAM" id="SSF50249">
    <property type="entry name" value="Nucleic acid-binding proteins"/>
    <property type="match status" value="1"/>
</dbReference>
<name>A0A1H0S0B1_9CLOT</name>
<evidence type="ECO:0000256" key="5">
    <source>
        <dbReference type="ARBA" id="ARBA00022884"/>
    </source>
</evidence>
<keyword evidence="5" id="KW-0694">RNA-binding</keyword>
<gene>
    <name evidence="6" type="ORF">SAMN04488529_10498</name>
</gene>
<organism evidence="6 7">
    <name type="scientific">Clostridium gasigenes</name>
    <dbReference type="NCBI Taxonomy" id="94869"/>
    <lineage>
        <taxon>Bacteria</taxon>
        <taxon>Bacillati</taxon>
        <taxon>Bacillota</taxon>
        <taxon>Clostridia</taxon>
        <taxon>Eubacteriales</taxon>
        <taxon>Clostridiaceae</taxon>
        <taxon>Clostridium</taxon>
    </lineage>
</organism>
<dbReference type="GO" id="GO:0006364">
    <property type="term" value="P:rRNA processing"/>
    <property type="evidence" value="ECO:0007669"/>
    <property type="project" value="TreeGrafter"/>
</dbReference>
<dbReference type="OrthoDB" id="9804278at2"/>
<dbReference type="CDD" id="cd04453">
    <property type="entry name" value="S1_RNase_E"/>
    <property type="match status" value="1"/>
</dbReference>
<keyword evidence="4" id="KW-0460">Magnesium</keyword>
<dbReference type="AlphaFoldDB" id="A0A1H0S0B1"/>
<accession>A0A1H0S0B1</accession>
<dbReference type="InterPro" id="IPR004659">
    <property type="entry name" value="RNase_E/G"/>
</dbReference>
<dbReference type="GO" id="GO:0005737">
    <property type="term" value="C:cytoplasm"/>
    <property type="evidence" value="ECO:0007669"/>
    <property type="project" value="TreeGrafter"/>
</dbReference>
<dbReference type="GO" id="GO:0004540">
    <property type="term" value="F:RNA nuclease activity"/>
    <property type="evidence" value="ECO:0007669"/>
    <property type="project" value="InterPro"/>
</dbReference>
<dbReference type="PANTHER" id="PTHR30001:SF0">
    <property type="entry name" value="RIBONUCLEASE G"/>
    <property type="match status" value="1"/>
</dbReference>
<keyword evidence="2" id="KW-0479">Metal-binding</keyword>
<dbReference type="NCBIfam" id="TIGR00757">
    <property type="entry name" value="RNaseEG"/>
    <property type="match status" value="1"/>
</dbReference>
<dbReference type="InterPro" id="IPR019307">
    <property type="entry name" value="RNA-bd_AU-1/RNase_E/G"/>
</dbReference>
<dbReference type="SMART" id="SM00316">
    <property type="entry name" value="S1"/>
    <property type="match status" value="1"/>
</dbReference>
<sequence length="482" mass="54914">MRDIFIERGKNLLRVAIKEKTILTECFVEECSKEPQIGEIYKGRVKTILPGINSIFVDIGLKKEGYMYLSNEIKSQGIKKGQEILVEIVKEPLGSKGAKLTNKVSIPGSFMVLSLGGKGITFSKRISNSEAKEKIEEFIKPIDGLEVTIRTDAVSASKEDMLCELQTLLEEVRGLERKLNYSLNIGKIYGDNLILNKILRENLGNNTNIVVDNEEDFKDIKEAVNKKENINISLFNESRSLFDYYGIEKEIIKLRHNKVNLNCGGSIVIDKTEAMNVIDVNTGKNTKGRSFDKIILETNLEAAKEIGRQIMLRNLSGIIVIDFIDMRDFSHKAIVMNALKEALSPDKGNIKIFPFTELDLVQIARKRRGKSIYDYLEEPCLRCKGNGEVLKISYIENLLRNEIIKSNIDNAIEDFYIELDKNYEEIVTGDLFNFLRNIEGLNKEIYLNFACGIEGYKIEPLIFQSQKENLKNFKIKGYEKCE</sequence>
<dbReference type="Proteomes" id="UP000198597">
    <property type="component" value="Unassembled WGS sequence"/>
</dbReference>
<dbReference type="EMBL" id="FNJM01000004">
    <property type="protein sequence ID" value="SDP35190.1"/>
    <property type="molecule type" value="Genomic_DNA"/>
</dbReference>
<evidence type="ECO:0000256" key="3">
    <source>
        <dbReference type="ARBA" id="ARBA00022801"/>
    </source>
</evidence>
<dbReference type="Gene3D" id="2.40.50.140">
    <property type="entry name" value="Nucleic acid-binding proteins"/>
    <property type="match status" value="1"/>
</dbReference>
<evidence type="ECO:0000256" key="2">
    <source>
        <dbReference type="ARBA" id="ARBA00022723"/>
    </source>
</evidence>